<feature type="region of interest" description="Disordered" evidence="2">
    <location>
        <begin position="1"/>
        <end position="56"/>
    </location>
</feature>
<evidence type="ECO:0000256" key="1">
    <source>
        <dbReference type="SAM" id="Coils"/>
    </source>
</evidence>
<dbReference type="AlphaFoldDB" id="A0AAD9NEP1"/>
<dbReference type="EMBL" id="JAODUP010000063">
    <property type="protein sequence ID" value="KAK2164439.1"/>
    <property type="molecule type" value="Genomic_DNA"/>
</dbReference>
<feature type="compositionally biased region" description="Basic and acidic residues" evidence="2">
    <location>
        <begin position="183"/>
        <end position="192"/>
    </location>
</feature>
<feature type="region of interest" description="Disordered" evidence="2">
    <location>
        <begin position="309"/>
        <end position="328"/>
    </location>
</feature>
<accession>A0AAD9NEP1</accession>
<feature type="compositionally biased region" description="Basic and acidic residues" evidence="2">
    <location>
        <begin position="1"/>
        <end position="13"/>
    </location>
</feature>
<evidence type="ECO:0000313" key="3">
    <source>
        <dbReference type="EMBL" id="KAK2164439.1"/>
    </source>
</evidence>
<protein>
    <submittedName>
        <fullName evidence="3">Uncharacterized protein</fullName>
    </submittedName>
</protein>
<feature type="coiled-coil region" evidence="1">
    <location>
        <begin position="361"/>
        <end position="388"/>
    </location>
</feature>
<feature type="compositionally biased region" description="Polar residues" evidence="2">
    <location>
        <begin position="167"/>
        <end position="182"/>
    </location>
</feature>
<evidence type="ECO:0000256" key="2">
    <source>
        <dbReference type="SAM" id="MobiDB-lite"/>
    </source>
</evidence>
<name>A0AAD9NEP1_9ANNE</name>
<evidence type="ECO:0000313" key="4">
    <source>
        <dbReference type="Proteomes" id="UP001208570"/>
    </source>
</evidence>
<proteinExistence type="predicted"/>
<keyword evidence="1" id="KW-0175">Coiled coil</keyword>
<sequence length="501" mass="56215">MPQRSEPTKETFARKQKARSKLVKRRKSAARRRSSGVQDDPVPNRPVTPGVDSDDVRAHLFIEGTDAIQKDTQNPDLMAIVSPESYKEYTEVHRDRTKPINCLASNSRKSDPDTDHVSVCSVSSYTRSRIENIVQNPDILNCDSSSSASTISNGFESVKRIVVSQTDSPLAKTEITNGSSSNPEEKLDHNDPEFNGSTVELVGADDNASGYVSNESDFELESRRKTLDWLNASNDELDPPRPSPSGQWVGSEGSVEQPRKENVPETRRILLHIPQAGSEKVDLAANFSEQKMANKEYNSRLSVVLTNGISSSSSGTKEDQTEIKTRPKQVNPAIRSASGIRRQAWQNGVSWSRDQRPVSACQRAHQRHAELQQQSERLLKKKQEIMEQFRLRRWVPILPDTIAIDDLIVINTIRREMHQQRNIHGRLCDFVFSWSSFTVRVRHSLGSFVPRADRSDGVMTSAVSSEPPVLSSNLLKVSVFMESFPGSDHLAIAHRYDQYRG</sequence>
<reference evidence="3" key="1">
    <citation type="journal article" date="2023" name="Mol. Biol. Evol.">
        <title>Third-Generation Sequencing Reveals the Adaptive Role of the Epigenome in Three Deep-Sea Polychaetes.</title>
        <authorList>
            <person name="Perez M."/>
            <person name="Aroh O."/>
            <person name="Sun Y."/>
            <person name="Lan Y."/>
            <person name="Juniper S.K."/>
            <person name="Young C.R."/>
            <person name="Angers B."/>
            <person name="Qian P.Y."/>
        </authorList>
    </citation>
    <scope>NUCLEOTIDE SEQUENCE</scope>
    <source>
        <strain evidence="3">P08H-3</strain>
    </source>
</reference>
<dbReference type="Proteomes" id="UP001208570">
    <property type="component" value="Unassembled WGS sequence"/>
</dbReference>
<comment type="caution">
    <text evidence="3">The sequence shown here is derived from an EMBL/GenBank/DDBJ whole genome shotgun (WGS) entry which is preliminary data.</text>
</comment>
<feature type="compositionally biased region" description="Basic residues" evidence="2">
    <location>
        <begin position="14"/>
        <end position="34"/>
    </location>
</feature>
<feature type="region of interest" description="Disordered" evidence="2">
    <location>
        <begin position="232"/>
        <end position="263"/>
    </location>
</feature>
<keyword evidence="4" id="KW-1185">Reference proteome</keyword>
<feature type="region of interest" description="Disordered" evidence="2">
    <location>
        <begin position="167"/>
        <end position="200"/>
    </location>
</feature>
<organism evidence="3 4">
    <name type="scientific">Paralvinella palmiformis</name>
    <dbReference type="NCBI Taxonomy" id="53620"/>
    <lineage>
        <taxon>Eukaryota</taxon>
        <taxon>Metazoa</taxon>
        <taxon>Spiralia</taxon>
        <taxon>Lophotrochozoa</taxon>
        <taxon>Annelida</taxon>
        <taxon>Polychaeta</taxon>
        <taxon>Sedentaria</taxon>
        <taxon>Canalipalpata</taxon>
        <taxon>Terebellida</taxon>
        <taxon>Terebelliformia</taxon>
        <taxon>Alvinellidae</taxon>
        <taxon>Paralvinella</taxon>
    </lineage>
</organism>
<feature type="compositionally biased region" description="Basic and acidic residues" evidence="2">
    <location>
        <begin position="316"/>
        <end position="325"/>
    </location>
</feature>
<gene>
    <name evidence="3" type="ORF">LSH36_63g04044</name>
</gene>